<dbReference type="Pfam" id="PF14111">
    <property type="entry name" value="DUF4283"/>
    <property type="match status" value="1"/>
</dbReference>
<feature type="chain" id="PRO_5041697943" description="DUF4283 domain-containing protein" evidence="1">
    <location>
        <begin position="17"/>
        <end position="222"/>
    </location>
</feature>
<dbReference type="EMBL" id="JAVXUP010002272">
    <property type="protein sequence ID" value="KAK3004348.1"/>
    <property type="molecule type" value="Genomic_DNA"/>
</dbReference>
<sequence length="222" mass="25567">MKWSLSLHHALLGVASLPPLLEKTVILEAIIDQTKSLLFEDLLELEADDSNANKESDLTLIVKVISTKKVHAKLAHSILLKAWNPSKGMKTHHQDENIFSITFNHIWDRKRILEARPCSIMSSHMVICEWPANLTLEEIDFNHSPFWIRIYGLPPNQMSRTNNEKISARIGCLKDMDFIADGNIEWCKFLRIQVEIDIRQPLHTGFYRKKGCFIYLLPPAQV</sequence>
<evidence type="ECO:0000313" key="3">
    <source>
        <dbReference type="EMBL" id="KAK3004348.1"/>
    </source>
</evidence>
<dbReference type="AlphaFoldDB" id="A0AA89AJB5"/>
<gene>
    <name evidence="3" type="ORF">RJ639_018052</name>
</gene>
<evidence type="ECO:0000256" key="1">
    <source>
        <dbReference type="SAM" id="SignalP"/>
    </source>
</evidence>
<accession>A0AA89AJB5</accession>
<keyword evidence="1" id="KW-0732">Signal</keyword>
<keyword evidence="4" id="KW-1185">Reference proteome</keyword>
<feature type="signal peptide" evidence="1">
    <location>
        <begin position="1"/>
        <end position="16"/>
    </location>
</feature>
<dbReference type="InterPro" id="IPR040256">
    <property type="entry name" value="At4g02000-like"/>
</dbReference>
<evidence type="ECO:0000313" key="4">
    <source>
        <dbReference type="Proteomes" id="UP001188597"/>
    </source>
</evidence>
<feature type="domain" description="DUF4283" evidence="2">
    <location>
        <begin position="56"/>
        <end position="137"/>
    </location>
</feature>
<dbReference type="Proteomes" id="UP001188597">
    <property type="component" value="Unassembled WGS sequence"/>
</dbReference>
<name>A0AA89AJB5_9ASTE</name>
<dbReference type="InterPro" id="IPR025558">
    <property type="entry name" value="DUF4283"/>
</dbReference>
<organism evidence="3 4">
    <name type="scientific">Escallonia herrerae</name>
    <dbReference type="NCBI Taxonomy" id="1293975"/>
    <lineage>
        <taxon>Eukaryota</taxon>
        <taxon>Viridiplantae</taxon>
        <taxon>Streptophyta</taxon>
        <taxon>Embryophyta</taxon>
        <taxon>Tracheophyta</taxon>
        <taxon>Spermatophyta</taxon>
        <taxon>Magnoliopsida</taxon>
        <taxon>eudicotyledons</taxon>
        <taxon>Gunneridae</taxon>
        <taxon>Pentapetalae</taxon>
        <taxon>asterids</taxon>
        <taxon>campanulids</taxon>
        <taxon>Escalloniales</taxon>
        <taxon>Escalloniaceae</taxon>
        <taxon>Escallonia</taxon>
    </lineage>
</organism>
<proteinExistence type="predicted"/>
<protein>
    <recommendedName>
        <fullName evidence="2">DUF4283 domain-containing protein</fullName>
    </recommendedName>
</protein>
<dbReference type="PANTHER" id="PTHR31286">
    <property type="entry name" value="GLYCINE-RICH CELL WALL STRUCTURAL PROTEIN 1.8-LIKE"/>
    <property type="match status" value="1"/>
</dbReference>
<dbReference type="PANTHER" id="PTHR31286:SF178">
    <property type="entry name" value="DUF4283 DOMAIN-CONTAINING PROTEIN"/>
    <property type="match status" value="1"/>
</dbReference>
<evidence type="ECO:0000259" key="2">
    <source>
        <dbReference type="Pfam" id="PF14111"/>
    </source>
</evidence>
<reference evidence="3" key="1">
    <citation type="submission" date="2022-12" db="EMBL/GenBank/DDBJ databases">
        <title>Draft genome assemblies for two species of Escallonia (Escalloniales).</title>
        <authorList>
            <person name="Chanderbali A."/>
            <person name="Dervinis C."/>
            <person name="Anghel I."/>
            <person name="Soltis D."/>
            <person name="Soltis P."/>
            <person name="Zapata F."/>
        </authorList>
    </citation>
    <scope>NUCLEOTIDE SEQUENCE</scope>
    <source>
        <strain evidence="3">UCBG64.0493</strain>
        <tissue evidence="3">Leaf</tissue>
    </source>
</reference>
<comment type="caution">
    <text evidence="3">The sequence shown here is derived from an EMBL/GenBank/DDBJ whole genome shotgun (WGS) entry which is preliminary data.</text>
</comment>